<sequence length="194" mass="20639">MRIRLLSAAALLAFAAAPAFAAPVTYTLDPTHTNVLAQWNHLGFSNPFANFGDVEGTLVYDAADVGKSSVQLTLPISGLEAFSAKFNEHLRSPDFFDAAKYPNATFKSTRVEAAGEGKLKVTGDLTIKDVTRPVVLDVTLNKAGEHPMRKVPAIGFDATATISRTEFGVGAYVPNIGDEVTLRITTEATAAKAK</sequence>
<dbReference type="Pfam" id="PF04264">
    <property type="entry name" value="YceI"/>
    <property type="match status" value="1"/>
</dbReference>
<dbReference type="AlphaFoldDB" id="A0A0E3Z019"/>
<gene>
    <name evidence="3" type="ORF">WQ53_05260</name>
</gene>
<dbReference type="InterPro" id="IPR036761">
    <property type="entry name" value="TTHA0802/YceI-like_sf"/>
</dbReference>
<dbReference type="EMBL" id="CP011144">
    <property type="protein sequence ID" value="AKC86273.1"/>
    <property type="molecule type" value="Genomic_DNA"/>
</dbReference>
<dbReference type="PANTHER" id="PTHR34406">
    <property type="entry name" value="PROTEIN YCEI"/>
    <property type="match status" value="1"/>
</dbReference>
<keyword evidence="4" id="KW-1185">Reference proteome</keyword>
<dbReference type="OrthoDB" id="9811006at2"/>
<dbReference type="SUPFAM" id="SSF101874">
    <property type="entry name" value="YceI-like"/>
    <property type="match status" value="1"/>
</dbReference>
<organism evidence="3 4">
    <name type="scientific">Pseudoxanthomonas suwonensis</name>
    <dbReference type="NCBI Taxonomy" id="314722"/>
    <lineage>
        <taxon>Bacteria</taxon>
        <taxon>Pseudomonadati</taxon>
        <taxon>Pseudomonadota</taxon>
        <taxon>Gammaproteobacteria</taxon>
        <taxon>Lysobacterales</taxon>
        <taxon>Lysobacteraceae</taxon>
        <taxon>Pseudoxanthomonas</taxon>
    </lineage>
</organism>
<dbReference type="Gene3D" id="2.40.128.110">
    <property type="entry name" value="Lipid/polyisoprenoid-binding, YceI-like"/>
    <property type="match status" value="1"/>
</dbReference>
<name>A0A0E3Z019_9GAMM</name>
<accession>A0A0E3Z019</accession>
<reference evidence="3 4" key="1">
    <citation type="journal article" date="2015" name="Genome Announc.">
        <title>Complete Genome Sequence of Pseudoxanthomonas suwonensis Strain J1, a Cellulose-Degrading Bacterium Isolated from Leaf- and Wood-Enriched Soil.</title>
        <authorList>
            <person name="Hou L."/>
            <person name="Jiang J."/>
            <person name="Xu Z."/>
            <person name="Zhou Y."/>
            <person name="Leung F.C."/>
        </authorList>
    </citation>
    <scope>NUCLEOTIDE SEQUENCE [LARGE SCALE GENOMIC DNA]</scope>
    <source>
        <strain evidence="3 4">J1</strain>
    </source>
</reference>
<dbReference type="RefSeq" id="WP_052631096.1">
    <property type="nucleotide sequence ID" value="NZ_CP011144.1"/>
</dbReference>
<dbReference type="PATRIC" id="fig|314722.6.peg.1107"/>
<protein>
    <submittedName>
        <fullName evidence="3">Polyisoprenoid-binding protein</fullName>
    </submittedName>
</protein>
<dbReference type="KEGG" id="psuw:WQ53_05260"/>
<evidence type="ECO:0000259" key="2">
    <source>
        <dbReference type="SMART" id="SM00867"/>
    </source>
</evidence>
<proteinExistence type="predicted"/>
<dbReference type="SMART" id="SM00867">
    <property type="entry name" value="YceI"/>
    <property type="match status" value="1"/>
</dbReference>
<dbReference type="InterPro" id="IPR007372">
    <property type="entry name" value="Lipid/polyisoprenoid-bd_YceI"/>
</dbReference>
<evidence type="ECO:0000313" key="3">
    <source>
        <dbReference type="EMBL" id="AKC86273.1"/>
    </source>
</evidence>
<evidence type="ECO:0000313" key="4">
    <source>
        <dbReference type="Proteomes" id="UP000033067"/>
    </source>
</evidence>
<keyword evidence="1" id="KW-0732">Signal</keyword>
<feature type="chain" id="PRO_5002415840" evidence="1">
    <location>
        <begin position="22"/>
        <end position="194"/>
    </location>
</feature>
<dbReference type="PANTHER" id="PTHR34406:SF1">
    <property type="entry name" value="PROTEIN YCEI"/>
    <property type="match status" value="1"/>
</dbReference>
<evidence type="ECO:0000256" key="1">
    <source>
        <dbReference type="SAM" id="SignalP"/>
    </source>
</evidence>
<feature type="domain" description="Lipid/polyisoprenoid-binding YceI-like" evidence="2">
    <location>
        <begin position="25"/>
        <end position="189"/>
    </location>
</feature>
<feature type="signal peptide" evidence="1">
    <location>
        <begin position="1"/>
        <end position="21"/>
    </location>
</feature>
<dbReference type="Proteomes" id="UP000033067">
    <property type="component" value="Chromosome"/>
</dbReference>